<comment type="caution">
    <text evidence="2">The sequence shown here is derived from an EMBL/GenBank/DDBJ whole genome shotgun (WGS) entry which is preliminary data.</text>
</comment>
<sequence>MVLTVALRLIEMLRIFVNHHFGATMQRRYSRFFAAALPLATASALLVFPAHAAPSYGADSAYVALGDSFSAGLGAAGSIDSCGRSANGYPTLWAQAHNIKSFVNAACGGAVGDDVLESQLSGLNAQTDVVTITIGGNDVGLGNQVSSCLIGGDQACLRLIDEFKAGLPGHMVEIDKVYAAIRAAAPSADVYVLGYPHLYESTPSCSGTLTPSQAQRRALNDGVDALDAALAAHSSSARFHFIDVRSTFAGHGVCSSAAWINPAASFPAPLHPNSDGYRYSYLAALQAVTG</sequence>
<keyword evidence="2" id="KW-0378">Hydrolase</keyword>
<dbReference type="RefSeq" id="WP_397095885.1">
    <property type="nucleotide sequence ID" value="NZ_JBIRYO010000038.1"/>
</dbReference>
<dbReference type="InterPro" id="IPR013830">
    <property type="entry name" value="SGNH_hydro"/>
</dbReference>
<dbReference type="SUPFAM" id="SSF52266">
    <property type="entry name" value="SGNH hydrolase"/>
    <property type="match status" value="1"/>
</dbReference>
<reference evidence="2 3" key="1">
    <citation type="submission" date="2024-10" db="EMBL/GenBank/DDBJ databases">
        <title>The Natural Products Discovery Center: Release of the First 8490 Sequenced Strains for Exploring Actinobacteria Biosynthetic Diversity.</title>
        <authorList>
            <person name="Kalkreuter E."/>
            <person name="Kautsar S.A."/>
            <person name="Yang D."/>
            <person name="Bader C.D."/>
            <person name="Teijaro C.N."/>
            <person name="Fluegel L."/>
            <person name="Davis C.M."/>
            <person name="Simpson J.R."/>
            <person name="Lauterbach L."/>
            <person name="Steele A.D."/>
            <person name="Gui C."/>
            <person name="Meng S."/>
            <person name="Li G."/>
            <person name="Viehrig K."/>
            <person name="Ye F."/>
            <person name="Su P."/>
            <person name="Kiefer A.F."/>
            <person name="Nichols A."/>
            <person name="Cepeda A.J."/>
            <person name="Yan W."/>
            <person name="Fan B."/>
            <person name="Jiang Y."/>
            <person name="Adhikari A."/>
            <person name="Zheng C.-J."/>
            <person name="Schuster L."/>
            <person name="Cowan T.M."/>
            <person name="Smanski M.J."/>
            <person name="Chevrette M.G."/>
            <person name="De Carvalho L.P.S."/>
            <person name="Shen B."/>
        </authorList>
    </citation>
    <scope>NUCLEOTIDE SEQUENCE [LARGE SCALE GENOMIC DNA]</scope>
    <source>
        <strain evidence="2 3">NPDC019275</strain>
    </source>
</reference>
<dbReference type="InterPro" id="IPR036514">
    <property type="entry name" value="SGNH_hydro_sf"/>
</dbReference>
<keyword evidence="3" id="KW-1185">Reference proteome</keyword>
<dbReference type="Pfam" id="PF13472">
    <property type="entry name" value="Lipase_GDSL_2"/>
    <property type="match status" value="1"/>
</dbReference>
<dbReference type="PANTHER" id="PTHR37981">
    <property type="entry name" value="LIPASE 2"/>
    <property type="match status" value="1"/>
</dbReference>
<name>A0ABW7XB79_9NOCA</name>
<evidence type="ECO:0000313" key="2">
    <source>
        <dbReference type="EMBL" id="MFI2478396.1"/>
    </source>
</evidence>
<dbReference type="GO" id="GO:0016787">
    <property type="term" value="F:hydrolase activity"/>
    <property type="evidence" value="ECO:0007669"/>
    <property type="project" value="UniProtKB-KW"/>
</dbReference>
<dbReference type="InterPro" id="IPR037460">
    <property type="entry name" value="SEST-like"/>
</dbReference>
<feature type="domain" description="SGNH hydrolase-type esterase" evidence="1">
    <location>
        <begin position="64"/>
        <end position="278"/>
    </location>
</feature>
<organism evidence="2 3">
    <name type="scientific">Nocardia xishanensis</name>
    <dbReference type="NCBI Taxonomy" id="238964"/>
    <lineage>
        <taxon>Bacteria</taxon>
        <taxon>Bacillati</taxon>
        <taxon>Actinomycetota</taxon>
        <taxon>Actinomycetes</taxon>
        <taxon>Mycobacteriales</taxon>
        <taxon>Nocardiaceae</taxon>
        <taxon>Nocardia</taxon>
    </lineage>
</organism>
<dbReference type="EMBL" id="JBIRYO010000038">
    <property type="protein sequence ID" value="MFI2478396.1"/>
    <property type="molecule type" value="Genomic_DNA"/>
</dbReference>
<gene>
    <name evidence="2" type="ORF">ACH49W_33995</name>
</gene>
<evidence type="ECO:0000259" key="1">
    <source>
        <dbReference type="Pfam" id="PF13472"/>
    </source>
</evidence>
<proteinExistence type="predicted"/>
<dbReference type="PANTHER" id="PTHR37981:SF1">
    <property type="entry name" value="SGNH HYDROLASE-TYPE ESTERASE DOMAIN-CONTAINING PROTEIN"/>
    <property type="match status" value="1"/>
</dbReference>
<protein>
    <submittedName>
        <fullName evidence="2">SGNH/GDSL hydrolase family protein</fullName>
        <ecNumber evidence="2">3.1.-.-</ecNumber>
    </submittedName>
</protein>
<accession>A0ABW7XB79</accession>
<dbReference type="CDD" id="cd01823">
    <property type="entry name" value="SEST_like"/>
    <property type="match status" value="1"/>
</dbReference>
<dbReference type="Proteomes" id="UP001611415">
    <property type="component" value="Unassembled WGS sequence"/>
</dbReference>
<evidence type="ECO:0000313" key="3">
    <source>
        <dbReference type="Proteomes" id="UP001611415"/>
    </source>
</evidence>
<dbReference type="Gene3D" id="3.40.50.1110">
    <property type="entry name" value="SGNH hydrolase"/>
    <property type="match status" value="1"/>
</dbReference>
<dbReference type="EC" id="3.1.-.-" evidence="2"/>